<evidence type="ECO:0000259" key="5">
    <source>
        <dbReference type="PROSITE" id="PS50110"/>
    </source>
</evidence>
<dbReference type="Gene3D" id="1.10.10.10">
    <property type="entry name" value="Winged helix-like DNA-binding domain superfamily/Winged helix DNA-binding domain"/>
    <property type="match status" value="1"/>
</dbReference>
<keyword evidence="2 4" id="KW-0597">Phosphoprotein</keyword>
<dbReference type="InterPro" id="IPR011006">
    <property type="entry name" value="CheY-like_superfamily"/>
</dbReference>
<organism evidence="7 8">
    <name type="scientific">Thermovenabulum gondwanense</name>
    <dbReference type="NCBI Taxonomy" id="520767"/>
    <lineage>
        <taxon>Bacteria</taxon>
        <taxon>Bacillati</taxon>
        <taxon>Bacillota</taxon>
        <taxon>Clostridia</taxon>
        <taxon>Thermosediminibacterales</taxon>
        <taxon>Thermosediminibacteraceae</taxon>
        <taxon>Thermovenabulum</taxon>
    </lineage>
</organism>
<comment type="caution">
    <text evidence="7">The sequence shown here is derived from an EMBL/GenBank/DDBJ whole genome shotgun (WGS) entry which is preliminary data.</text>
</comment>
<sequence length="196" mass="22525">MRVLIVDDEPIIRMDIREMLQEKHCIIVGEASDGETAVNLARNLRPDVVLMDIKMPGSIDGLEAAKIINEEEICPVVLLTAYSQYELVEEASSVVGIFGYLVKPIKEEDILPALNMAIAKWSSYKKLKEENNELKNKLESRKIIEIAKGIIMEKYKLSEKEAYKKMQKLSMDFRKNMVEIAKYIIINNKFDEIMKI</sequence>
<proteinExistence type="predicted"/>
<dbReference type="EMBL" id="LOHZ01000044">
    <property type="protein sequence ID" value="KYO64159.1"/>
    <property type="molecule type" value="Genomic_DNA"/>
</dbReference>
<evidence type="ECO:0000313" key="7">
    <source>
        <dbReference type="EMBL" id="KYO64159.1"/>
    </source>
</evidence>
<dbReference type="Proteomes" id="UP000075737">
    <property type="component" value="Unassembled WGS sequence"/>
</dbReference>
<feature type="domain" description="ANTAR" evidence="6">
    <location>
        <begin position="124"/>
        <end position="185"/>
    </location>
</feature>
<feature type="modified residue" description="4-aspartylphosphate" evidence="4">
    <location>
        <position position="52"/>
    </location>
</feature>
<evidence type="ECO:0000313" key="8">
    <source>
        <dbReference type="Proteomes" id="UP000075737"/>
    </source>
</evidence>
<dbReference type="PANTHER" id="PTHR44591">
    <property type="entry name" value="STRESS RESPONSE REGULATOR PROTEIN 1"/>
    <property type="match status" value="1"/>
</dbReference>
<dbReference type="InterPro" id="IPR050595">
    <property type="entry name" value="Bact_response_regulator"/>
</dbReference>
<dbReference type="AlphaFoldDB" id="A0A162M636"/>
<keyword evidence="8" id="KW-1185">Reference proteome</keyword>
<evidence type="ECO:0000256" key="1">
    <source>
        <dbReference type="ARBA" id="ARBA00018672"/>
    </source>
</evidence>
<evidence type="ECO:0000256" key="4">
    <source>
        <dbReference type="PROSITE-ProRule" id="PRU00169"/>
    </source>
</evidence>
<protein>
    <recommendedName>
        <fullName evidence="1">Stage 0 sporulation protein A homolog</fullName>
    </recommendedName>
</protein>
<accession>A0A162M636</accession>
<dbReference type="PROSITE" id="PS50110">
    <property type="entry name" value="RESPONSE_REGULATORY"/>
    <property type="match status" value="1"/>
</dbReference>
<feature type="domain" description="Response regulatory" evidence="5">
    <location>
        <begin position="2"/>
        <end position="118"/>
    </location>
</feature>
<dbReference type="RefSeq" id="WP_068749279.1">
    <property type="nucleotide sequence ID" value="NZ_LOHZ01000044.1"/>
</dbReference>
<dbReference type="InterPro" id="IPR001789">
    <property type="entry name" value="Sig_transdc_resp-reg_receiver"/>
</dbReference>
<dbReference type="SMART" id="SM01012">
    <property type="entry name" value="ANTAR"/>
    <property type="match status" value="1"/>
</dbReference>
<dbReference type="STRING" id="520767.ATZ99_21900"/>
<gene>
    <name evidence="7" type="primary">pdtaR</name>
    <name evidence="7" type="ORF">ATZ99_21900</name>
</gene>
<dbReference type="PANTHER" id="PTHR44591:SF3">
    <property type="entry name" value="RESPONSE REGULATORY DOMAIN-CONTAINING PROTEIN"/>
    <property type="match status" value="1"/>
</dbReference>
<dbReference type="PIRSF" id="PIRSF036382">
    <property type="entry name" value="RR_antiterm"/>
    <property type="match status" value="1"/>
</dbReference>
<dbReference type="Pfam" id="PF00072">
    <property type="entry name" value="Response_reg"/>
    <property type="match status" value="1"/>
</dbReference>
<evidence type="ECO:0000259" key="6">
    <source>
        <dbReference type="PROSITE" id="PS50921"/>
    </source>
</evidence>
<evidence type="ECO:0000256" key="2">
    <source>
        <dbReference type="ARBA" id="ARBA00022553"/>
    </source>
</evidence>
<dbReference type="InterPro" id="IPR005561">
    <property type="entry name" value="ANTAR"/>
</dbReference>
<dbReference type="Pfam" id="PF03861">
    <property type="entry name" value="ANTAR"/>
    <property type="match status" value="1"/>
</dbReference>
<dbReference type="Gene3D" id="3.40.50.2300">
    <property type="match status" value="1"/>
</dbReference>
<evidence type="ECO:0000256" key="3">
    <source>
        <dbReference type="ARBA" id="ARBA00024867"/>
    </source>
</evidence>
<dbReference type="InterPro" id="IPR008327">
    <property type="entry name" value="Sig_transdc_resp-reg_antiterm"/>
</dbReference>
<comment type="function">
    <text evidence="3">May play the central regulatory role in sporulation. It may be an element of the effector pathway responsible for the activation of sporulation genes in response to nutritional stress. Spo0A may act in concert with spo0H (a sigma factor) to control the expression of some genes that are critical to the sporulation process.</text>
</comment>
<dbReference type="PROSITE" id="PS50921">
    <property type="entry name" value="ANTAR"/>
    <property type="match status" value="1"/>
</dbReference>
<dbReference type="GO" id="GO:0003723">
    <property type="term" value="F:RNA binding"/>
    <property type="evidence" value="ECO:0007669"/>
    <property type="project" value="InterPro"/>
</dbReference>
<dbReference type="InterPro" id="IPR036388">
    <property type="entry name" value="WH-like_DNA-bd_sf"/>
</dbReference>
<dbReference type="SUPFAM" id="SSF52172">
    <property type="entry name" value="CheY-like"/>
    <property type="match status" value="1"/>
</dbReference>
<dbReference type="OrthoDB" id="9790669at2"/>
<reference evidence="7 8" key="1">
    <citation type="submission" date="2015-12" db="EMBL/GenBank/DDBJ databases">
        <title>Draft genome of Thermovenabulum gondwanense isolated from a red thermophilic microbial mat colonisisng an outflow channel of a bore well.</title>
        <authorList>
            <person name="Patel B.K."/>
        </authorList>
    </citation>
    <scope>NUCLEOTIDE SEQUENCE [LARGE SCALE GENOMIC DNA]</scope>
    <source>
        <strain evidence="7 8">R270</strain>
    </source>
</reference>
<name>A0A162M636_9FIRM</name>
<dbReference type="SMART" id="SM00448">
    <property type="entry name" value="REC"/>
    <property type="match status" value="1"/>
</dbReference>
<dbReference type="GO" id="GO:0000160">
    <property type="term" value="P:phosphorelay signal transduction system"/>
    <property type="evidence" value="ECO:0007669"/>
    <property type="project" value="InterPro"/>
</dbReference>